<evidence type="ECO:0000313" key="2">
    <source>
        <dbReference type="Proteomes" id="UP000510621"/>
    </source>
</evidence>
<accession>A0A7L6AR14</accession>
<dbReference type="AlphaFoldDB" id="A0A7L6AR14"/>
<organism evidence="1 2">
    <name type="scientific">Candidatus Thiothrix singaporensis</name>
    <dbReference type="NCBI Taxonomy" id="2799669"/>
    <lineage>
        <taxon>Bacteria</taxon>
        <taxon>Pseudomonadati</taxon>
        <taxon>Pseudomonadota</taxon>
        <taxon>Gammaproteobacteria</taxon>
        <taxon>Thiotrichales</taxon>
        <taxon>Thiotrichaceae</taxon>
        <taxon>Thiothrix</taxon>
    </lineage>
</organism>
<evidence type="ECO:0000313" key="1">
    <source>
        <dbReference type="EMBL" id="QLQ31546.1"/>
    </source>
</evidence>
<protein>
    <submittedName>
        <fullName evidence="1">Uncharacterized protein</fullName>
    </submittedName>
</protein>
<dbReference type="SUPFAM" id="SSF48498">
    <property type="entry name" value="Tetracyclin repressor-like, C-terminal domain"/>
    <property type="match status" value="1"/>
</dbReference>
<reference evidence="1" key="1">
    <citation type="submission" date="2020-06" db="EMBL/GenBank/DDBJ databases">
        <title>Analysis procedures for assessing recovery of high quality, complete, closed genomes from Nanopore long read metagenome sequencing.</title>
        <authorList>
            <person name="Bessarab I."/>
            <person name="Arumugam K."/>
            <person name="Haryono M."/>
            <person name="Liu X."/>
            <person name="Roy S."/>
            <person name="Zuniga-Montanez R.E."/>
            <person name="Qiu G."/>
            <person name="Drautz-Moses D.I."/>
            <person name="Law Y.Y."/>
            <person name="Wuertz S."/>
            <person name="Lauro F.M."/>
            <person name="Huson D.H."/>
            <person name="Williams R.B."/>
        </authorList>
    </citation>
    <scope>NUCLEOTIDE SEQUENCE [LARGE SCALE GENOMIC DNA]</scope>
    <source>
        <strain evidence="1">SSD2</strain>
    </source>
</reference>
<dbReference type="InterPro" id="IPR036271">
    <property type="entry name" value="Tet_transcr_reg_TetR-rel_C_sf"/>
</dbReference>
<dbReference type="Proteomes" id="UP000510621">
    <property type="component" value="Chromosome"/>
</dbReference>
<dbReference type="Gene3D" id="1.10.357.10">
    <property type="entry name" value="Tetracycline Repressor, domain 2"/>
    <property type="match status" value="1"/>
</dbReference>
<dbReference type="EMBL" id="CP059265">
    <property type="protein sequence ID" value="QLQ31546.1"/>
    <property type="molecule type" value="Genomic_DNA"/>
</dbReference>
<gene>
    <name evidence="1" type="ORF">HZT40_08045</name>
</gene>
<name>A0A7L6AR14_9GAMM</name>
<sequence>MACDSITIGGRLPRAVVQGFALPSHSSVIYQDVEPAKCLQQALHQRLQRAQQEGDLPSTADSAVLAAYVMTISQGMAVQAKAGTRKALEKLVDYVLSSWPAPPH</sequence>
<dbReference type="KEGG" id="this:HZT40_08045"/>
<keyword evidence="2" id="KW-1185">Reference proteome</keyword>
<proteinExistence type="predicted"/>